<dbReference type="InterPro" id="IPR050109">
    <property type="entry name" value="HTH-type_TetR-like_transc_reg"/>
</dbReference>
<dbReference type="RefSeq" id="WP_244925383.1">
    <property type="nucleotide sequence ID" value="NZ_CP033325.1"/>
</dbReference>
<sequence>MTTSKNRASGHAPLTRERVLRAAISHADTVGLEGLSMRGLAGVLKVAPMALYRHVANREDLIDAMIDVVFGEVVLPSGGADWKTAMRERGLSMRDVLTRHPWAIGLMESRRHPGQANLRHHDAVIGKLRSAGFDVAMVAHAYSLLDSYIYGFAMTQVRMAVETPADMTAMANDMFEPFPLNEYPNLAEFVNDHVMAAGYQYVDEYGYGLDRVLDAIERAWADSGS</sequence>
<evidence type="ECO:0000313" key="6">
    <source>
        <dbReference type="EMBL" id="MFC4554889.1"/>
    </source>
</evidence>
<accession>A0ABV9D9I6</accession>
<dbReference type="InterPro" id="IPR004111">
    <property type="entry name" value="Repressor_TetR_C"/>
</dbReference>
<evidence type="ECO:0000256" key="1">
    <source>
        <dbReference type="ARBA" id="ARBA00023015"/>
    </source>
</evidence>
<keyword evidence="1" id="KW-0805">Transcription regulation</keyword>
<proteinExistence type="predicted"/>
<dbReference type="InterPro" id="IPR009057">
    <property type="entry name" value="Homeodomain-like_sf"/>
</dbReference>
<keyword evidence="2 4" id="KW-0238">DNA-binding</keyword>
<dbReference type="Pfam" id="PF02909">
    <property type="entry name" value="TetR_C_1"/>
    <property type="match status" value="1"/>
</dbReference>
<name>A0ABV9D9I6_9MICO</name>
<dbReference type="PANTHER" id="PTHR30055:SF151">
    <property type="entry name" value="TRANSCRIPTIONAL REGULATORY PROTEIN"/>
    <property type="match status" value="1"/>
</dbReference>
<dbReference type="SUPFAM" id="SSF46689">
    <property type="entry name" value="Homeodomain-like"/>
    <property type="match status" value="1"/>
</dbReference>
<dbReference type="Gene3D" id="1.10.357.10">
    <property type="entry name" value="Tetracycline Repressor, domain 2"/>
    <property type="match status" value="1"/>
</dbReference>
<feature type="domain" description="HTH tetR-type" evidence="5">
    <location>
        <begin position="13"/>
        <end position="73"/>
    </location>
</feature>
<evidence type="ECO:0000313" key="7">
    <source>
        <dbReference type="Proteomes" id="UP001595955"/>
    </source>
</evidence>
<evidence type="ECO:0000256" key="2">
    <source>
        <dbReference type="ARBA" id="ARBA00023125"/>
    </source>
</evidence>
<dbReference type="PROSITE" id="PS50977">
    <property type="entry name" value="HTH_TETR_2"/>
    <property type="match status" value="1"/>
</dbReference>
<dbReference type="Gene3D" id="1.10.10.60">
    <property type="entry name" value="Homeodomain-like"/>
    <property type="match status" value="1"/>
</dbReference>
<gene>
    <name evidence="6" type="ORF">ACFO3F_06495</name>
</gene>
<protein>
    <submittedName>
        <fullName evidence="6">TetR/AcrR family transcriptional regulator</fullName>
    </submittedName>
</protein>
<organism evidence="6 7">
    <name type="scientific">Georgenia faecalis</name>
    <dbReference type="NCBI Taxonomy" id="2483799"/>
    <lineage>
        <taxon>Bacteria</taxon>
        <taxon>Bacillati</taxon>
        <taxon>Actinomycetota</taxon>
        <taxon>Actinomycetes</taxon>
        <taxon>Micrococcales</taxon>
        <taxon>Bogoriellaceae</taxon>
        <taxon>Georgenia</taxon>
    </lineage>
</organism>
<keyword evidence="7" id="KW-1185">Reference proteome</keyword>
<evidence type="ECO:0000256" key="4">
    <source>
        <dbReference type="PROSITE-ProRule" id="PRU00335"/>
    </source>
</evidence>
<dbReference type="Proteomes" id="UP001595955">
    <property type="component" value="Unassembled WGS sequence"/>
</dbReference>
<dbReference type="InterPro" id="IPR001647">
    <property type="entry name" value="HTH_TetR"/>
</dbReference>
<keyword evidence="3" id="KW-0804">Transcription</keyword>
<feature type="DNA-binding region" description="H-T-H motif" evidence="4">
    <location>
        <begin position="36"/>
        <end position="55"/>
    </location>
</feature>
<evidence type="ECO:0000259" key="5">
    <source>
        <dbReference type="PROSITE" id="PS50977"/>
    </source>
</evidence>
<dbReference type="PANTHER" id="PTHR30055">
    <property type="entry name" value="HTH-TYPE TRANSCRIPTIONAL REGULATOR RUTR"/>
    <property type="match status" value="1"/>
</dbReference>
<evidence type="ECO:0000256" key="3">
    <source>
        <dbReference type="ARBA" id="ARBA00023163"/>
    </source>
</evidence>
<dbReference type="EMBL" id="JBHSGF010000004">
    <property type="protein sequence ID" value="MFC4554889.1"/>
    <property type="molecule type" value="Genomic_DNA"/>
</dbReference>
<dbReference type="SUPFAM" id="SSF48498">
    <property type="entry name" value="Tetracyclin repressor-like, C-terminal domain"/>
    <property type="match status" value="1"/>
</dbReference>
<dbReference type="InterPro" id="IPR036271">
    <property type="entry name" value="Tet_transcr_reg_TetR-rel_C_sf"/>
</dbReference>
<reference evidence="7" key="1">
    <citation type="journal article" date="2019" name="Int. J. Syst. Evol. Microbiol.">
        <title>The Global Catalogue of Microorganisms (GCM) 10K type strain sequencing project: providing services to taxonomists for standard genome sequencing and annotation.</title>
        <authorList>
            <consortium name="The Broad Institute Genomics Platform"/>
            <consortium name="The Broad Institute Genome Sequencing Center for Infectious Disease"/>
            <person name="Wu L."/>
            <person name="Ma J."/>
        </authorList>
    </citation>
    <scope>NUCLEOTIDE SEQUENCE [LARGE SCALE GENOMIC DNA]</scope>
    <source>
        <strain evidence="7">JCM 3369</strain>
    </source>
</reference>
<comment type="caution">
    <text evidence="6">The sequence shown here is derived from an EMBL/GenBank/DDBJ whole genome shotgun (WGS) entry which is preliminary data.</text>
</comment>